<name>A0ABU3R1T0_9GAMM</name>
<evidence type="ECO:0000256" key="1">
    <source>
        <dbReference type="ARBA" id="ARBA00022679"/>
    </source>
</evidence>
<proteinExistence type="predicted"/>
<evidence type="ECO:0000313" key="4">
    <source>
        <dbReference type="EMBL" id="MDU0113640.1"/>
    </source>
</evidence>
<reference evidence="4 5" key="1">
    <citation type="submission" date="2023-10" db="EMBL/GenBank/DDBJ databases">
        <title>Psychrosphaera aquimaarina strain SW33 isolated from seawater.</title>
        <authorList>
            <person name="Bayburt H."/>
            <person name="Kim J.M."/>
            <person name="Choi B.J."/>
            <person name="Jeon C.O."/>
        </authorList>
    </citation>
    <scope>NUCLEOTIDE SEQUENCE [LARGE SCALE GENOMIC DNA]</scope>
    <source>
        <strain evidence="4 5">KCTC 52743</strain>
    </source>
</reference>
<protein>
    <submittedName>
        <fullName evidence="4">Adenylyltransferase/cytidyltransferase family protein</fullName>
    </submittedName>
</protein>
<sequence>MKPVVYVSGTFDLFHSNHLKMIEYGAGLGGTLIVGVSTDELVSTYKNPPSVPFEERQAIISALKYPHIVIPQRSLEHTQRVQDLNIDIFVVGDDWRGKYDYLRDLGVQVFYFPYGAGVSSSKLKQQITKQYTELKKTADDHINPEVV</sequence>
<dbReference type="SUPFAM" id="SSF52374">
    <property type="entry name" value="Nucleotidylyl transferase"/>
    <property type="match status" value="1"/>
</dbReference>
<evidence type="ECO:0000313" key="5">
    <source>
        <dbReference type="Proteomes" id="UP001257914"/>
    </source>
</evidence>
<feature type="domain" description="Cytidyltransferase-like" evidence="3">
    <location>
        <begin position="7"/>
        <end position="124"/>
    </location>
</feature>
<keyword evidence="1" id="KW-0808">Transferase</keyword>
<dbReference type="InterPro" id="IPR014729">
    <property type="entry name" value="Rossmann-like_a/b/a_fold"/>
</dbReference>
<dbReference type="PANTHER" id="PTHR43793">
    <property type="entry name" value="FAD SYNTHASE"/>
    <property type="match status" value="1"/>
</dbReference>
<evidence type="ECO:0000256" key="2">
    <source>
        <dbReference type="ARBA" id="ARBA00022695"/>
    </source>
</evidence>
<keyword evidence="2 4" id="KW-0548">Nucleotidyltransferase</keyword>
<accession>A0ABU3R1T0</accession>
<dbReference type="InterPro" id="IPR004821">
    <property type="entry name" value="Cyt_trans-like"/>
</dbReference>
<evidence type="ECO:0000259" key="3">
    <source>
        <dbReference type="Pfam" id="PF01467"/>
    </source>
</evidence>
<dbReference type="Proteomes" id="UP001257914">
    <property type="component" value="Unassembled WGS sequence"/>
</dbReference>
<dbReference type="GO" id="GO:0016779">
    <property type="term" value="F:nucleotidyltransferase activity"/>
    <property type="evidence" value="ECO:0007669"/>
    <property type="project" value="UniProtKB-KW"/>
</dbReference>
<dbReference type="EMBL" id="JAWCUA010000009">
    <property type="protein sequence ID" value="MDU0113640.1"/>
    <property type="molecule type" value="Genomic_DNA"/>
</dbReference>
<comment type="caution">
    <text evidence="4">The sequence shown here is derived from an EMBL/GenBank/DDBJ whole genome shotgun (WGS) entry which is preliminary data.</text>
</comment>
<dbReference type="Pfam" id="PF01467">
    <property type="entry name" value="CTP_transf_like"/>
    <property type="match status" value="1"/>
</dbReference>
<dbReference type="PANTHER" id="PTHR43793:SF1">
    <property type="entry name" value="FAD SYNTHASE"/>
    <property type="match status" value="1"/>
</dbReference>
<gene>
    <name evidence="4" type="ORF">RT723_11650</name>
</gene>
<organism evidence="4 5">
    <name type="scientific">Psychrosphaera aquimarina</name>
    <dbReference type="NCBI Taxonomy" id="2044854"/>
    <lineage>
        <taxon>Bacteria</taxon>
        <taxon>Pseudomonadati</taxon>
        <taxon>Pseudomonadota</taxon>
        <taxon>Gammaproteobacteria</taxon>
        <taxon>Alteromonadales</taxon>
        <taxon>Pseudoalteromonadaceae</taxon>
        <taxon>Psychrosphaera</taxon>
    </lineage>
</organism>
<dbReference type="RefSeq" id="WP_315947266.1">
    <property type="nucleotide sequence ID" value="NZ_JAWCUA010000009.1"/>
</dbReference>
<dbReference type="NCBIfam" id="TIGR00125">
    <property type="entry name" value="cyt_tran_rel"/>
    <property type="match status" value="1"/>
</dbReference>
<dbReference type="InterPro" id="IPR050385">
    <property type="entry name" value="Archaeal_FAD_synthase"/>
</dbReference>
<dbReference type="Gene3D" id="3.40.50.620">
    <property type="entry name" value="HUPs"/>
    <property type="match status" value="1"/>
</dbReference>
<keyword evidence="5" id="KW-1185">Reference proteome</keyword>